<protein>
    <submittedName>
        <fullName evidence="3">Uncharacterized protein</fullName>
    </submittedName>
</protein>
<comment type="caution">
    <text evidence="3">The sequence shown here is derived from an EMBL/GenBank/DDBJ whole genome shotgun (WGS) entry which is preliminary data.</text>
</comment>
<dbReference type="SUPFAM" id="SSF53335">
    <property type="entry name" value="S-adenosyl-L-methionine-dependent methyltransferases"/>
    <property type="match status" value="1"/>
</dbReference>
<name>A0A135LLZ6_PENPA</name>
<dbReference type="InterPro" id="IPR029063">
    <property type="entry name" value="SAM-dependent_MTases_sf"/>
</dbReference>
<keyword evidence="2" id="KW-0472">Membrane</keyword>
<dbReference type="Proteomes" id="UP000070168">
    <property type="component" value="Unassembled WGS sequence"/>
</dbReference>
<dbReference type="EMBL" id="LHQR01000048">
    <property type="protein sequence ID" value="KXG49987.1"/>
    <property type="molecule type" value="Genomic_DNA"/>
</dbReference>
<evidence type="ECO:0000256" key="2">
    <source>
        <dbReference type="SAM" id="Phobius"/>
    </source>
</evidence>
<dbReference type="CDD" id="cd02440">
    <property type="entry name" value="AdoMet_MTases"/>
    <property type="match status" value="1"/>
</dbReference>
<dbReference type="OrthoDB" id="978at2759"/>
<dbReference type="AlphaFoldDB" id="A0A135LLZ6"/>
<dbReference type="STRING" id="5078.A0A135LLZ6"/>
<evidence type="ECO:0000313" key="3">
    <source>
        <dbReference type="EMBL" id="KXG49987.1"/>
    </source>
</evidence>
<dbReference type="Pfam" id="PF07942">
    <property type="entry name" value="CARME"/>
    <property type="match status" value="1"/>
</dbReference>
<dbReference type="InterPro" id="IPR012901">
    <property type="entry name" value="CARME"/>
</dbReference>
<reference evidence="3 4" key="1">
    <citation type="journal article" date="2016" name="BMC Genomics">
        <title>Genome sequencing and secondary metabolism of the postharvest pathogen Penicillium griseofulvum.</title>
        <authorList>
            <person name="Banani H."/>
            <person name="Marcet-Houben M."/>
            <person name="Ballester A.R."/>
            <person name="Abbruscato P."/>
            <person name="Gonzalez-Candelas L."/>
            <person name="Gabaldon T."/>
            <person name="Spadaro D."/>
        </authorList>
    </citation>
    <scope>NUCLEOTIDE SEQUENCE [LARGE SCALE GENOMIC DNA]</scope>
    <source>
        <strain evidence="3 4">PG3</strain>
    </source>
</reference>
<gene>
    <name evidence="3" type="ORF">PGRI_059550</name>
</gene>
<keyword evidence="4" id="KW-1185">Reference proteome</keyword>
<feature type="compositionally biased region" description="Gly residues" evidence="1">
    <location>
        <begin position="827"/>
        <end position="849"/>
    </location>
</feature>
<keyword evidence="2" id="KW-1133">Transmembrane helix</keyword>
<evidence type="ECO:0000256" key="1">
    <source>
        <dbReference type="SAM" id="MobiDB-lite"/>
    </source>
</evidence>
<keyword evidence="2" id="KW-0812">Transmembrane</keyword>
<feature type="region of interest" description="Disordered" evidence="1">
    <location>
        <begin position="435"/>
        <end position="457"/>
    </location>
</feature>
<dbReference type="GeneID" id="63708968"/>
<dbReference type="Gene3D" id="3.40.50.150">
    <property type="entry name" value="Vaccinia Virus protein VP39"/>
    <property type="match status" value="1"/>
</dbReference>
<dbReference type="GO" id="GO:0008757">
    <property type="term" value="F:S-adenosylmethionine-dependent methyltransferase activity"/>
    <property type="evidence" value="ECO:0007669"/>
    <property type="project" value="InterPro"/>
</dbReference>
<accession>A0A135LLZ6</accession>
<feature type="compositionally biased region" description="Polar residues" evidence="1">
    <location>
        <begin position="439"/>
        <end position="457"/>
    </location>
</feature>
<feature type="region of interest" description="Disordered" evidence="1">
    <location>
        <begin position="545"/>
        <end position="565"/>
    </location>
</feature>
<organism evidence="3 4">
    <name type="scientific">Penicillium patulum</name>
    <name type="common">Penicillium griseofulvum</name>
    <dbReference type="NCBI Taxonomy" id="5078"/>
    <lineage>
        <taxon>Eukaryota</taxon>
        <taxon>Fungi</taxon>
        <taxon>Dikarya</taxon>
        <taxon>Ascomycota</taxon>
        <taxon>Pezizomycotina</taxon>
        <taxon>Eurotiomycetes</taxon>
        <taxon>Eurotiomycetidae</taxon>
        <taxon>Eurotiales</taxon>
        <taxon>Aspergillaceae</taxon>
        <taxon>Penicillium</taxon>
    </lineage>
</organism>
<feature type="region of interest" description="Disordered" evidence="1">
    <location>
        <begin position="808"/>
        <end position="863"/>
    </location>
</feature>
<dbReference type="SMART" id="SM01296">
    <property type="entry name" value="N2227"/>
    <property type="match status" value="1"/>
</dbReference>
<dbReference type="PANTHER" id="PTHR42032">
    <property type="entry name" value="YALI0E30679P"/>
    <property type="match status" value="1"/>
</dbReference>
<sequence>MRTSIYLSRFLALLFCIVFPLYLAIRGSAWKSDIAFLLFGLHERAALHIKTISPIAAPLSPIVAKAFQAFGEPAKPVRVPERRRRKRYPSLPNGLAHCINSFEQYPFLAEQVLQRKHARYSKQTPAQKAISNQLGYPAHFEKARKGIEVNARFSEKIARIAREAYHTGPLALEDVEDAGYGGVDLAFGHLSRDWSTQGVRERQAVFPPVLDGLEQHFGGNVRGTKVLVPGSGMGRLASDIADLGYDVTANELDYGSILAYHLLTNHTSSLNQHTLQPFVTKWTHQANPSSRYSTVTVPDHWPNKAVKLVEGDFLEMFPEDGEFDAVVTLFFIDISDNVIDFLSNIHRLLKPGGVWINLGPLKWGTHTALQLSAEEVLQLADTIGFDVDHTSRKSIDSLYSEQPDTLLKFTYGKNIIDLPFPTLTVNMADFSRPTRRINSEGSQRRNSTLSDSISEARNSIRSSTDDLFLPRVAKDHALSTEESNWHSAPLGLALLPAIAGIFFHEGSSFVTDVTLLVLAAIFLNWSVRLPWDWYRSAQAIRREESGFPAPDDPHEHDQEHQPQHKEAAISELQIHELAALAACFIFPIIGTWLLHAIRSSLSRPSEGLVSNYNLTIFLLASEVRPVAHLLRLIQKRTLHLQRIITSTDLNPTTLQDLTKRLEELEAHVAETATARLATQNLSPKEQDQPETASIVAHAALESRKSIQPDIEALNRAVRRYEKRSALFTLQTDQRFVRLETKAADALALAAAAQRLAESRRPNYALVLLDWACACIVVPAQIALSVGALPGRAVSGCWDAARHMLIGRKVSPQAQPQPRSKSKFGLKGKAGAGGVGEVGSSGAYRQGGGMAPQRRSGARNEDGV</sequence>
<proteinExistence type="predicted"/>
<feature type="transmembrane region" description="Helical" evidence="2">
    <location>
        <begin position="6"/>
        <end position="25"/>
    </location>
</feature>
<evidence type="ECO:0000313" key="4">
    <source>
        <dbReference type="Proteomes" id="UP000070168"/>
    </source>
</evidence>
<dbReference type="RefSeq" id="XP_040648523.1">
    <property type="nucleotide sequence ID" value="XM_040793668.1"/>
</dbReference>
<dbReference type="PANTHER" id="PTHR42032:SF1">
    <property type="entry name" value="YALI0E30679P"/>
    <property type="match status" value="1"/>
</dbReference>